<feature type="transmembrane region" description="Helical" evidence="8">
    <location>
        <begin position="385"/>
        <end position="404"/>
    </location>
</feature>
<sequence length="524" mass="58437">MKLKKNSFREKRKRNINKGEKTATDIKQFSPFIEESLTEIKATIGHSPDVIVREFKIGSSKPVKGAVIFIDGLADKVLIQEYILEKLMIDGSKAYQNPSAYLRNFAVTLKDDLISICEISEVNDYPSLFESVLSGDCVALIDGSPFAFKIGAKGWEERSIEEPTSEQLVRGPKDGFTENMRVNTSLIRRRIIDPHLTFEPYRIGRRSRTEISIAYIQDIANEKIVQEVRDRLKKIDIDAILEGGYIESLIQDSTYTPFPTVYHTERPDTVVGALLEGRIAIIVDGTPFVLVVPALFIHFMQSSEDYYQRADISTLIRILRVGTFILSLLTPAAYIAVTTYHQEMLPTTLLVSLTAQREGVPFPALIEALFMELTFEILREAGIRMPRAVGAAISIVGALVLGQAAVEAGLVSATMVIVVSLTAISSFVTPKFNMGISVRMLRFGFMIVSAVFGLFGIILGLIVLIAHLCSLRSFGIPYLLPFAPFVWKDQKDAIFRFSIWSMTTRPRLISGVNNKREQSSKPAP</sequence>
<feature type="transmembrane region" description="Helical" evidence="8">
    <location>
        <begin position="410"/>
        <end position="429"/>
    </location>
</feature>
<keyword evidence="4 8" id="KW-1133">Transmembrane helix</keyword>
<dbReference type="PIRSF" id="PIRSF005690">
    <property type="entry name" value="GerBA"/>
    <property type="match status" value="1"/>
</dbReference>
<evidence type="ECO:0000256" key="2">
    <source>
        <dbReference type="ARBA" id="ARBA00005278"/>
    </source>
</evidence>
<keyword evidence="3 8" id="KW-0812">Transmembrane</keyword>
<accession>A0A147K958</accession>
<evidence type="ECO:0000256" key="5">
    <source>
        <dbReference type="ARBA" id="ARBA00023136"/>
    </source>
</evidence>
<feature type="compositionally biased region" description="Basic residues" evidence="7">
    <location>
        <begin position="1"/>
        <end position="16"/>
    </location>
</feature>
<evidence type="ECO:0000256" key="1">
    <source>
        <dbReference type="ARBA" id="ARBA00004141"/>
    </source>
</evidence>
<evidence type="ECO:0000313" key="10">
    <source>
        <dbReference type="Proteomes" id="UP000074108"/>
    </source>
</evidence>
<evidence type="ECO:0000256" key="6">
    <source>
        <dbReference type="PIRNR" id="PIRNR005690"/>
    </source>
</evidence>
<evidence type="ECO:0000256" key="3">
    <source>
        <dbReference type="ARBA" id="ARBA00022692"/>
    </source>
</evidence>
<comment type="caution">
    <text evidence="9">The sequence shown here is derived from an EMBL/GenBank/DDBJ whole genome shotgun (WGS) entry which is preliminary data.</text>
</comment>
<dbReference type="InterPro" id="IPR050768">
    <property type="entry name" value="UPF0353/GerABKA_families"/>
</dbReference>
<dbReference type="OrthoDB" id="9772630at2"/>
<evidence type="ECO:0000313" key="9">
    <source>
        <dbReference type="EMBL" id="KUP06893.1"/>
    </source>
</evidence>
<keyword evidence="5 6" id="KW-0472">Membrane</keyword>
<dbReference type="Proteomes" id="UP000074108">
    <property type="component" value="Unassembled WGS sequence"/>
</dbReference>
<dbReference type="PATRIC" id="fig|1150625.3.peg.1396"/>
<proteinExistence type="inferred from homology"/>
<dbReference type="EMBL" id="LDYG01000025">
    <property type="protein sequence ID" value="KUP06893.1"/>
    <property type="molecule type" value="Genomic_DNA"/>
</dbReference>
<keyword evidence="10" id="KW-1185">Reference proteome</keyword>
<dbReference type="AlphaFoldDB" id="A0A147K958"/>
<name>A0A147K958_9BACI</name>
<reference evidence="9 10" key="1">
    <citation type="journal article" date="2016" name="Front. Microbiol.">
        <title>Microevolution Analysis of Bacillus coahuilensis Unveils Differences in Phosphorus Acquisition Strategies and Their Regulation.</title>
        <authorList>
            <person name="Gomez-Lunar Z."/>
            <person name="Hernandez-Gonzalez I."/>
            <person name="Rodriguez-Torres M.D."/>
            <person name="Souza V."/>
            <person name="Olmedo-Alvarez G."/>
        </authorList>
    </citation>
    <scope>NUCLEOTIDE SEQUENCE [LARGE SCALE GENOMIC DNA]</scope>
    <source>
        <strain evidence="10">p1.1.43</strain>
    </source>
</reference>
<protein>
    <submittedName>
        <fullName evidence="9">Spore gernimation protein KA</fullName>
    </submittedName>
</protein>
<dbReference type="STRING" id="1150625.Q75_06670"/>
<evidence type="ECO:0000256" key="8">
    <source>
        <dbReference type="SAM" id="Phobius"/>
    </source>
</evidence>
<evidence type="ECO:0000256" key="7">
    <source>
        <dbReference type="SAM" id="MobiDB-lite"/>
    </source>
</evidence>
<gene>
    <name evidence="9" type="ORF">Q75_06670</name>
</gene>
<dbReference type="RefSeq" id="WP_059350826.1">
    <property type="nucleotide sequence ID" value="NZ_LDYG01000025.1"/>
</dbReference>
<dbReference type="Pfam" id="PF03323">
    <property type="entry name" value="GerA"/>
    <property type="match status" value="1"/>
</dbReference>
<comment type="similarity">
    <text evidence="2 6">Belongs to the GerABKA family.</text>
</comment>
<dbReference type="PANTHER" id="PTHR22550">
    <property type="entry name" value="SPORE GERMINATION PROTEIN"/>
    <property type="match status" value="1"/>
</dbReference>
<feature type="region of interest" description="Disordered" evidence="7">
    <location>
        <begin position="1"/>
        <end position="20"/>
    </location>
</feature>
<dbReference type="GO" id="GO:0005886">
    <property type="term" value="C:plasma membrane"/>
    <property type="evidence" value="ECO:0007669"/>
    <property type="project" value="UniProtKB-SubCell"/>
</dbReference>
<comment type="subcellular location">
    <subcellularLocation>
        <location evidence="6">Cell membrane</location>
    </subcellularLocation>
    <subcellularLocation>
        <location evidence="1">Membrane</location>
        <topology evidence="1">Multi-pass membrane protein</topology>
    </subcellularLocation>
</comment>
<feature type="transmembrane region" description="Helical" evidence="8">
    <location>
        <begin position="279"/>
        <end position="297"/>
    </location>
</feature>
<evidence type="ECO:0000256" key="4">
    <source>
        <dbReference type="ARBA" id="ARBA00022989"/>
    </source>
</evidence>
<feature type="transmembrane region" description="Helical" evidence="8">
    <location>
        <begin position="441"/>
        <end position="468"/>
    </location>
</feature>
<dbReference type="GO" id="GO:0009847">
    <property type="term" value="P:spore germination"/>
    <property type="evidence" value="ECO:0007669"/>
    <property type="project" value="UniProtKB-UniRule"/>
</dbReference>
<dbReference type="PANTHER" id="PTHR22550:SF5">
    <property type="entry name" value="LEUCINE ZIPPER PROTEIN 4"/>
    <property type="match status" value="1"/>
</dbReference>
<organism evidence="9 10">
    <name type="scientific">Bacillus coahuilensis p1.1.43</name>
    <dbReference type="NCBI Taxonomy" id="1150625"/>
    <lineage>
        <taxon>Bacteria</taxon>
        <taxon>Bacillati</taxon>
        <taxon>Bacillota</taxon>
        <taxon>Bacilli</taxon>
        <taxon>Bacillales</taxon>
        <taxon>Bacillaceae</taxon>
        <taxon>Bacillus</taxon>
    </lineage>
</organism>
<feature type="transmembrane region" description="Helical" evidence="8">
    <location>
        <begin position="318"/>
        <end position="340"/>
    </location>
</feature>
<dbReference type="InterPro" id="IPR004995">
    <property type="entry name" value="Spore_Ger"/>
</dbReference>